<evidence type="ECO:0000313" key="4">
    <source>
        <dbReference type="EMBL" id="ARO13949.1"/>
    </source>
</evidence>
<name>A0A1W6NXN5_9RHOB</name>
<dbReference type="STRING" id="92947.BVG79_00597"/>
<accession>A0A1W6NXN5</accession>
<dbReference type="OrthoDB" id="9762335at2"/>
<evidence type="ECO:0000256" key="2">
    <source>
        <dbReference type="ARBA" id="ARBA00008520"/>
    </source>
</evidence>
<dbReference type="AlphaFoldDB" id="A0A1W6NXN5"/>
<protein>
    <submittedName>
        <fullName evidence="4">sn-glycerol 3-phosphate transport system substrate-binding protein</fullName>
    </submittedName>
</protein>
<dbReference type="Proteomes" id="UP000242447">
    <property type="component" value="Chromosome"/>
</dbReference>
<dbReference type="CDD" id="cd14748">
    <property type="entry name" value="PBP2_UgpB"/>
    <property type="match status" value="1"/>
</dbReference>
<organism evidence="4 5">
    <name type="scientific">Ketogulonicigenium robustum</name>
    <dbReference type="NCBI Taxonomy" id="92947"/>
    <lineage>
        <taxon>Bacteria</taxon>
        <taxon>Pseudomonadati</taxon>
        <taxon>Pseudomonadota</taxon>
        <taxon>Alphaproteobacteria</taxon>
        <taxon>Rhodobacterales</taxon>
        <taxon>Roseobacteraceae</taxon>
        <taxon>Ketogulonicigenium</taxon>
    </lineage>
</organism>
<dbReference type="SUPFAM" id="SSF53850">
    <property type="entry name" value="Periplasmic binding protein-like II"/>
    <property type="match status" value="1"/>
</dbReference>
<comment type="similarity">
    <text evidence="2">Belongs to the bacterial solute-binding protein 1 family.</text>
</comment>
<gene>
    <name evidence="4" type="primary">ugpB</name>
    <name evidence="4" type="ORF">BVG79_00597</name>
</gene>
<feature type="chain" id="PRO_5013071747" evidence="3">
    <location>
        <begin position="26"/>
        <end position="419"/>
    </location>
</feature>
<dbReference type="Pfam" id="PF13416">
    <property type="entry name" value="SBP_bac_8"/>
    <property type="match status" value="1"/>
</dbReference>
<keyword evidence="3" id="KW-0732">Signal</keyword>
<dbReference type="GO" id="GO:0042597">
    <property type="term" value="C:periplasmic space"/>
    <property type="evidence" value="ECO:0007669"/>
    <property type="project" value="UniProtKB-SubCell"/>
</dbReference>
<dbReference type="PANTHER" id="PTHR43649:SF30">
    <property type="entry name" value="ABC TRANSPORTER SUBSTRATE-BINDING PROTEIN"/>
    <property type="match status" value="1"/>
</dbReference>
<dbReference type="InterPro" id="IPR050490">
    <property type="entry name" value="Bact_solute-bd_prot1"/>
</dbReference>
<dbReference type="InterPro" id="IPR006059">
    <property type="entry name" value="SBP"/>
</dbReference>
<dbReference type="Gene3D" id="3.40.190.10">
    <property type="entry name" value="Periplasmic binding protein-like II"/>
    <property type="match status" value="2"/>
</dbReference>
<feature type="signal peptide" evidence="3">
    <location>
        <begin position="1"/>
        <end position="25"/>
    </location>
</feature>
<comment type="subcellular location">
    <subcellularLocation>
        <location evidence="1">Periplasm</location>
    </subcellularLocation>
</comment>
<dbReference type="KEGG" id="kro:BVG79_00597"/>
<dbReference type="RefSeq" id="WP_085785577.1">
    <property type="nucleotide sequence ID" value="NZ_CP019937.1"/>
</dbReference>
<reference evidence="4 5" key="1">
    <citation type="submission" date="2017-02" db="EMBL/GenBank/DDBJ databases">
        <title>Ketogulonicigenium robustum SPU B003 Genome sequencing and assembly.</title>
        <authorList>
            <person name="Li Y."/>
            <person name="Liu L."/>
            <person name="Wang C."/>
            <person name="Zhang M."/>
            <person name="Zhang T."/>
            <person name="Zhang Y."/>
        </authorList>
    </citation>
    <scope>NUCLEOTIDE SEQUENCE [LARGE SCALE GENOMIC DNA]</scope>
    <source>
        <strain evidence="4 5">SPU_B003</strain>
    </source>
</reference>
<evidence type="ECO:0000313" key="5">
    <source>
        <dbReference type="Proteomes" id="UP000242447"/>
    </source>
</evidence>
<sequence>MQAHAYKAALAGAAALMMTTAVAHADVTVEFWHSFNGKSGEALNEIIAAFEAENPDIKIEAQRVGNYEEIVTQLQAAIPAGRAPDAVVMEVTRYGLFAERGVLTDLSPYIDADPLKDDLYPFAQEIGVYNGKTYIVPFNSSTPVVYANRDIFARAGFADMPPLTTFDELQAAAVQIQDSLGAEGIWGAAAPGQFTRWGLVMGNGSEMIDRTTHEVLLDSPATIAAYQWMAGLVNDLKVAPLDTVTSEQSGDDAFVAGKIGMTFQSTGNFGDNYRALGDNLVVLPMPCNDGCAVPIGGAGIGILDSAPQDVKDAAYKFISFAANPQSNALWFASTGYMPINRLTADEPVAQQAMASQPGIDVAIKQLDYAYGRARPPVVTWMRTSEYDIWQAMALGQRDVTEAMTDFAARTREQADRLSR</sequence>
<keyword evidence="5" id="KW-1185">Reference proteome</keyword>
<evidence type="ECO:0000256" key="1">
    <source>
        <dbReference type="ARBA" id="ARBA00004418"/>
    </source>
</evidence>
<dbReference type="EMBL" id="CP019937">
    <property type="protein sequence ID" value="ARO13949.1"/>
    <property type="molecule type" value="Genomic_DNA"/>
</dbReference>
<dbReference type="PANTHER" id="PTHR43649">
    <property type="entry name" value="ARABINOSE-BINDING PROTEIN-RELATED"/>
    <property type="match status" value="1"/>
</dbReference>
<evidence type="ECO:0000256" key="3">
    <source>
        <dbReference type="SAM" id="SignalP"/>
    </source>
</evidence>
<proteinExistence type="inferred from homology"/>